<comment type="similarity">
    <text evidence="1">Belongs to the formin-like family. Class-II subfamily.</text>
</comment>
<reference evidence="7" key="1">
    <citation type="submission" date="2018-01" db="EMBL/GenBank/DDBJ databases">
        <authorList>
            <person name="Mao J.F."/>
        </authorList>
    </citation>
    <scope>NUCLEOTIDE SEQUENCE</scope>
    <source>
        <strain evidence="7">Huo1</strain>
        <tissue evidence="7">Leaf</tissue>
    </source>
</reference>
<evidence type="ECO:0000256" key="3">
    <source>
        <dbReference type="RuleBase" id="RU361260"/>
    </source>
</evidence>
<feature type="compositionally biased region" description="Pro residues" evidence="4">
    <location>
        <begin position="2191"/>
        <end position="2212"/>
    </location>
</feature>
<dbReference type="InterPro" id="IPR051144">
    <property type="entry name" value="Formin_homology_domain"/>
</dbReference>
<organism evidence="7">
    <name type="scientific">Salvia splendens</name>
    <name type="common">Scarlet sage</name>
    <dbReference type="NCBI Taxonomy" id="180675"/>
    <lineage>
        <taxon>Eukaryota</taxon>
        <taxon>Viridiplantae</taxon>
        <taxon>Streptophyta</taxon>
        <taxon>Embryophyta</taxon>
        <taxon>Tracheophyta</taxon>
        <taxon>Spermatophyta</taxon>
        <taxon>Magnoliopsida</taxon>
        <taxon>eudicotyledons</taxon>
        <taxon>Gunneridae</taxon>
        <taxon>Pentapetalae</taxon>
        <taxon>asterids</taxon>
        <taxon>lamiids</taxon>
        <taxon>Lamiales</taxon>
        <taxon>Lamiaceae</taxon>
        <taxon>Nepetoideae</taxon>
        <taxon>Mentheae</taxon>
        <taxon>Salviinae</taxon>
        <taxon>Salvia</taxon>
        <taxon>Salvia subgen. Calosphace</taxon>
        <taxon>core Calosphace</taxon>
    </lineage>
</organism>
<dbReference type="Pfam" id="PF10409">
    <property type="entry name" value="PTEN_C2"/>
    <property type="match status" value="1"/>
</dbReference>
<feature type="compositionally biased region" description="Low complexity" evidence="4">
    <location>
        <begin position="2290"/>
        <end position="2311"/>
    </location>
</feature>
<feature type="region of interest" description="Disordered" evidence="4">
    <location>
        <begin position="1749"/>
        <end position="1817"/>
    </location>
</feature>
<feature type="compositionally biased region" description="Polar residues" evidence="4">
    <location>
        <begin position="2312"/>
        <end position="2334"/>
    </location>
</feature>
<feature type="compositionally biased region" description="Pro residues" evidence="4">
    <location>
        <begin position="1917"/>
        <end position="1928"/>
    </location>
</feature>
<feature type="region of interest" description="Disordered" evidence="4">
    <location>
        <begin position="1823"/>
        <end position="1842"/>
    </location>
</feature>
<feature type="compositionally biased region" description="Pro residues" evidence="4">
    <location>
        <begin position="1952"/>
        <end position="1961"/>
    </location>
</feature>
<reference evidence="7" key="2">
    <citation type="submission" date="2020-08" db="EMBL/GenBank/DDBJ databases">
        <title>Plant Genome Project.</title>
        <authorList>
            <person name="Zhang R.-G."/>
        </authorList>
    </citation>
    <scope>NUCLEOTIDE SEQUENCE</scope>
    <source>
        <strain evidence="7">Huo1</strain>
        <tissue evidence="7">Leaf</tissue>
    </source>
</reference>
<dbReference type="InterPro" id="IPR042201">
    <property type="entry name" value="FH2_Formin_sf"/>
</dbReference>
<gene>
    <name evidence="7" type="ORF">SASPL_149536</name>
</gene>
<name>A0A8X8WBV2_SALSN</name>
<feature type="region of interest" description="Disordered" evidence="4">
    <location>
        <begin position="1284"/>
        <end position="1340"/>
    </location>
</feature>
<feature type="compositionally biased region" description="Pro residues" evidence="4">
    <location>
        <begin position="2130"/>
        <end position="2140"/>
    </location>
</feature>
<feature type="region of interest" description="Disordered" evidence="4">
    <location>
        <begin position="942"/>
        <end position="985"/>
    </location>
</feature>
<evidence type="ECO:0000256" key="2">
    <source>
        <dbReference type="ARBA" id="ARBA00022912"/>
    </source>
</evidence>
<keyword evidence="8" id="KW-1185">Reference proteome</keyword>
<evidence type="ECO:0000313" key="7">
    <source>
        <dbReference type="EMBL" id="KAG6391776.1"/>
    </source>
</evidence>
<feature type="compositionally biased region" description="Polar residues" evidence="4">
    <location>
        <begin position="675"/>
        <end position="701"/>
    </location>
</feature>
<dbReference type="SUPFAM" id="SSF49562">
    <property type="entry name" value="C2 domain (Calcium/lipid-binding domain, CaLB)"/>
    <property type="match status" value="1"/>
</dbReference>
<dbReference type="GO" id="GO:0004721">
    <property type="term" value="F:phosphoprotein phosphatase activity"/>
    <property type="evidence" value="ECO:0007669"/>
    <property type="project" value="UniProtKB-KW"/>
</dbReference>
<feature type="region of interest" description="Disordered" evidence="4">
    <location>
        <begin position="1628"/>
        <end position="1676"/>
    </location>
</feature>
<dbReference type="PRINTS" id="PR01217">
    <property type="entry name" value="PRICHEXTENSN"/>
</dbReference>
<dbReference type="EMBL" id="PNBA02000019">
    <property type="protein sequence ID" value="KAG6391776.1"/>
    <property type="molecule type" value="Genomic_DNA"/>
</dbReference>
<feature type="compositionally biased region" description="Polar residues" evidence="4">
    <location>
        <begin position="1481"/>
        <end position="1499"/>
    </location>
</feature>
<feature type="region of interest" description="Disordered" evidence="4">
    <location>
        <begin position="1174"/>
        <end position="1218"/>
    </location>
</feature>
<feature type="region of interest" description="Disordered" evidence="4">
    <location>
        <begin position="1024"/>
        <end position="1044"/>
    </location>
</feature>
<feature type="compositionally biased region" description="Pro residues" evidence="4">
    <location>
        <begin position="2515"/>
        <end position="2554"/>
    </location>
</feature>
<feature type="region of interest" description="Disordered" evidence="4">
    <location>
        <begin position="718"/>
        <end position="761"/>
    </location>
</feature>
<feature type="region of interest" description="Disordered" evidence="4">
    <location>
        <begin position="665"/>
        <end position="702"/>
    </location>
</feature>
<feature type="compositionally biased region" description="Basic and acidic residues" evidence="4">
    <location>
        <begin position="949"/>
        <end position="985"/>
    </location>
</feature>
<evidence type="ECO:0000313" key="8">
    <source>
        <dbReference type="Proteomes" id="UP000298416"/>
    </source>
</evidence>
<feature type="region of interest" description="Disordered" evidence="4">
    <location>
        <begin position="1060"/>
        <end position="1104"/>
    </location>
</feature>
<sequence length="2939" mass="321934">MALFRRFFYRKPPDQLLEITERVYVFDCCFSTHVPDEGEYRTYMNKIVAQLHNQFPDGTFMVLNFKDGDGRSLFSDLLAQNGMTVMDYPQQYERCPLLPMEMINHFLRSSENWLTVEGQHNILLMLCERGGWPLLAFMLACLLLYRKQYTGEQKTLEMVYKQAPKDLLSLLTPLNPQPSQLRYLQYISERNSMLDWATSDAPLALDCIILQALPRYDQGQGCRPIIRVYGHEFSSRLSSISTKLLFSPSKVTKDMPYYQKEECDLVTIDIHCRVQGDVVLECIHLEDDLVSEKIIFRTMFHTEFVRENILMLTHSEVDVLWDVKDLISREFKAEAHFSDEPSLLPIITTEVVNKDDEDSETEVATPEEFFEAEEIFSSFVGVQDDMVASYDYPIEVSAHVDVAKFHKTLVDEGRHDIPLEDEPEKQVLQECTIDETSSICGSTVEQQVFQEYTIDETSGICDSTVDPISNSLHNGEVQPEAYVFSEVATDAETLYKDDGTSSKYEEDGNKQSEKEGSKQKLGGDNDEHKGLHDIVDETTVDKTLVDEGRHDIPLEDEPEQQVFQECTIDETSSIRGSTIDPISNSLHNGEVQPEAYVFSEVATDSETLYKDDGTSSKFEENGNKQSEKEGSKKKLGGDNDEHKGLHDIVDETKVDKTLVDEGRHDIRLEDEPEQQVFQECTIDETSSIRGSTVDPISNSLHNGEVQPEAYVFSEVATDSETLYKDDGTSSKFEEDGNKQSEKEGSKKKLGGDNDEHKGLHDIVDETKVDKILVDEGRHDIPLEDESEQQVFQECTIDETSSIRGSTVDPISNSLHNGEVQPEAYVFSEVATDSETLYKDDGTSSKFEEDGNKQSEKEGSKKKLGGDNDENKGLHDIVDETKVDKTLVDEDRHDICLEDEPEQQVFQECTIDETSSIRGSTVDHISNSLHNGEVQPEAYVFSEVGTDSETLYKDDGTSSKFEEDGNKQSEKEGSKKKLGGDNDVHKGLHDIVDETTVDKTLVDEGRHDIRLEDEPEQQVFQECTIDETSSIRGSTVDPISNSLHNGEVQPEAYVFSEVATDSETLYKDDGTSSKFEEDGNKQSEKEGSKKKLGGDNDEHKGLHDIVDETKVDKILVDEGRHDIPLEDESEQQVFQECTIDETSSIRGSTVDPISNSLHNGEVQPEAYVFSEVATDSETLYKDDGTSSKFEEDGNKQSEKEGSKKKLGGDNDENKGLHDIVDETKVDKTLVDEDRHDICLEDEPEQQVFQECTIDETSSIRGSTVDHISNSLHNGEVQPEAYVFSEVGTDSETLYKDDGTSSKFEEDGNKQSEKEGSKKKLGGDNDEHKGLHDIVDETTVDKTLVDEGRHDIPLEDESEQQVFQECTIDETSSIRGSTVDPISNSLHNGEVQPEAYVFSEVATDSETLYKDDGTSSKFEEDGNKQSEKEGSKKKLGGDNDENKGLHDIVDETKVDKTLLDEGRHDIPLEDEPEQQVFQECTIDETSSIRGSTVDPISNSLHNGEVQPEAYVFSEVATDSETLYKDDGTSSKFEEDGNKQSEKEGSKKKLGGDNDEHKGLHDIVDETKVDKTLVDEGRHDIPLEDEPELQVFQECTIDETSSIRGSTVDPISNSLHNGEVQPEAYVFSEVTTDTETLYRDDGTSSKFEEDGNKQSEKEGSKQKLGGDNDEHKGLHDIVDETQVDKTLVDEGRHGIPLEDEPEQQVFQECTIHETSSIRGSTLNPISNSLHNGEVQPEAYVFSEVAINAEILYKDDGTSNKFEEDGNKQSEKEGSKQKLGGDNNEQKGLSIAHMKQPVYRSRSDLDAVFTSKKNKEQDSPDVVARWIPSNKGSYTNSMHMHYPRSRHNSAPALLTLGKDSVYGVKRKPQSAPASHCTSPWFPDSSAVEAAVAPTSPSKSQVINPCELSLVEIRTKHTSPSPISPPSEAPPPSESLSEIHALLPTSIPCEEELSLSLPPPPPPPPIALQLPPRPRRLPPPAQPTPTPTVTPMPSPLPPSQPMSTPTPVFPPLPLYQPSTTSTPVHPPPPTSQPTTILTPVHLPPSLPPSQPTTSPPPPPSPPSPYTLVPPPPPPSPATPALSQFTTTPTDVSPLSTPTSSEPTTPSPVPSPPSQPTTTPTDVSPLSTPTSSEPNTPSPVPSPPSQPTTTPTNVPSPPPPSQPTPTPTTPPQSPSHPTSILMPPPLPPSHPMTTTMPTPPLPSQPMPIPTPPPMPPPHQLRLPQLASASMSPPQSPSQATSIPMPPPPPPSQPMSIPTPPPHPMHMPPPHPPPPPRSLSQATSIPTPSPPPPPFPSTHTTTYSLAAPPAQASSPSLQDSTPPSLSVDSSLAINLKGNQNHPPVPIPPISSSMENTSTVIPPPPPPPPPPIWCKMVLVLSNSSTSGPFPYTFHAAYPSLPPNQGVYYLPQSLPQMTSAPQPTSIPPGFPGLSQPLALFGAPTQPFPSLATGVTLTQPSPPPSASGTLPPPTSWASTPSQPSGGAPRPPPPPPPPFGGAPPPPPLPRRGGPPPPHALARGAPRPLPPPRGAPGPPPPPGPPGVGGPPPPPPGPQRGPPPPPGVDRGIGAFRGQARLAVKKSKLKPLHWSKVSRALKGSLWEELQKQGAPQVAPEFDASEIESLFCATAPGKDKDGAKNAAAAKPTKIQLIDLKRAYNVEIMLTNVKMSLPDLMTAILSLDNTVLDADQVENLIKFCPKKEEMELLKTYTGDPEMLGKCEQLSDFKESLVIVNSACEEVRNSDKLKEILQKILVLGNTLNEGTARGAAVGYRLDSLLKLTDTRSTTSKMTLMHFLCKSLAAKNPDLLDFYNDLPNLEASTKIQLKSLADEMTSISKGLEKVKQELDASEHDGPISEVFHRTLKEFIGSAESEVTNVMNTYAVAGKNAEAVAMYFGEDPNRIPLEQVTETLSNFVKLFQTACEENSKQAEADRKKAQKEAEAAENASKV</sequence>
<feature type="region of interest" description="Disordered" evidence="4">
    <location>
        <begin position="604"/>
        <end position="649"/>
    </location>
</feature>
<feature type="compositionally biased region" description="Pro residues" evidence="4">
    <location>
        <begin position="1972"/>
        <end position="1995"/>
    </location>
</feature>
<dbReference type="Gene3D" id="3.90.190.10">
    <property type="entry name" value="Protein tyrosine phosphatase superfamily"/>
    <property type="match status" value="1"/>
</dbReference>
<feature type="compositionally biased region" description="Basic and acidic residues" evidence="4">
    <location>
        <begin position="1519"/>
        <end position="1561"/>
    </location>
</feature>
<dbReference type="InterPro" id="IPR015425">
    <property type="entry name" value="FH2_Formin"/>
</dbReference>
<accession>A0A8X8WBV2</accession>
<feature type="compositionally biased region" description="Basic and acidic residues" evidence="4">
    <location>
        <begin position="1405"/>
        <end position="1447"/>
    </location>
</feature>
<evidence type="ECO:0000256" key="4">
    <source>
        <dbReference type="SAM" id="MobiDB-lite"/>
    </source>
</evidence>
<feature type="region of interest" description="Disordered" evidence="4">
    <location>
        <begin position="1906"/>
        <end position="2357"/>
    </location>
</feature>
<dbReference type="PANTHER" id="PTHR45733:SF10">
    <property type="entry name" value="FORMIN-LIKE PROTEIN 15A-RELATED"/>
    <property type="match status" value="1"/>
</dbReference>
<feature type="compositionally biased region" description="Pro residues" evidence="4">
    <location>
        <begin position="2280"/>
        <end position="2289"/>
    </location>
</feature>
<evidence type="ECO:0000259" key="6">
    <source>
        <dbReference type="PROSITE" id="PS51444"/>
    </source>
</evidence>
<dbReference type="PROSITE" id="PS51444">
    <property type="entry name" value="FH2"/>
    <property type="match status" value="1"/>
</dbReference>
<feature type="compositionally biased region" description="Pro residues" evidence="4">
    <location>
        <begin position="2450"/>
        <end position="2464"/>
    </location>
</feature>
<feature type="compositionally biased region" description="Basic and acidic residues" evidence="4">
    <location>
        <begin position="1749"/>
        <end position="1772"/>
    </location>
</feature>
<dbReference type="Gene3D" id="1.20.58.2220">
    <property type="entry name" value="Formin, FH2 domain"/>
    <property type="match status" value="2"/>
</dbReference>
<feature type="compositionally biased region" description="Basic and acidic residues" evidence="4">
    <location>
        <begin position="607"/>
        <end position="649"/>
    </location>
</feature>
<dbReference type="SMART" id="SM00498">
    <property type="entry name" value="FH2"/>
    <property type="match status" value="1"/>
</dbReference>
<dbReference type="Proteomes" id="UP000298416">
    <property type="component" value="Unassembled WGS sequence"/>
</dbReference>
<dbReference type="PROSITE" id="PS51182">
    <property type="entry name" value="C2_TENSIN"/>
    <property type="match status" value="1"/>
</dbReference>
<feature type="compositionally biased region" description="Low complexity" evidence="4">
    <location>
        <begin position="2213"/>
        <end position="2236"/>
    </location>
</feature>
<feature type="domain" description="C2 tensin-type" evidence="5">
    <location>
        <begin position="200"/>
        <end position="340"/>
    </location>
</feature>
<feature type="region of interest" description="Disordered" evidence="4">
    <location>
        <begin position="832"/>
        <end position="877"/>
    </location>
</feature>
<feature type="region of interest" description="Disordered" evidence="4">
    <location>
        <begin position="2916"/>
        <end position="2939"/>
    </location>
</feature>
<feature type="compositionally biased region" description="Basic and acidic residues" evidence="4">
    <location>
        <begin position="2916"/>
        <end position="2931"/>
    </location>
</feature>
<dbReference type="InterPro" id="IPR035892">
    <property type="entry name" value="C2_domain_sf"/>
</dbReference>
<feature type="compositionally biased region" description="Polar residues" evidence="4">
    <location>
        <begin position="1366"/>
        <end position="1385"/>
    </location>
</feature>
<feature type="region of interest" description="Disordered" evidence="4">
    <location>
        <begin position="1481"/>
        <end position="1500"/>
    </location>
</feature>
<feature type="compositionally biased region" description="Pro residues" evidence="4">
    <location>
        <begin position="2099"/>
        <end position="2109"/>
    </location>
</feature>
<feature type="compositionally biased region" description="Pro residues" evidence="4">
    <location>
        <begin position="2237"/>
        <end position="2270"/>
    </location>
</feature>
<feature type="compositionally biased region" description="Basic and acidic residues" evidence="4">
    <location>
        <begin position="835"/>
        <end position="877"/>
    </location>
</feature>
<dbReference type="Gene3D" id="2.60.40.1110">
    <property type="match status" value="1"/>
</dbReference>
<comment type="caution">
    <text evidence="7">The sequence shown here is derived from an EMBL/GenBank/DDBJ whole genome shotgun (WGS) entry which is preliminary data.</text>
</comment>
<keyword evidence="2" id="KW-0378">Hydrolase</keyword>
<feature type="region of interest" description="Disordered" evidence="4">
    <location>
        <begin position="494"/>
        <end position="542"/>
    </location>
</feature>
<feature type="region of interest" description="Disordered" evidence="4">
    <location>
        <begin position="1366"/>
        <end position="1386"/>
    </location>
</feature>
<dbReference type="InterPro" id="IPR029021">
    <property type="entry name" value="Prot-tyrosine_phosphatase-like"/>
</dbReference>
<protein>
    <recommendedName>
        <fullName evidence="3">Formin-like protein</fullName>
    </recommendedName>
</protein>
<feature type="compositionally biased region" description="Low complexity" evidence="4">
    <location>
        <begin position="2110"/>
        <end position="2129"/>
    </location>
</feature>
<feature type="compositionally biased region" description="Basic and acidic residues" evidence="4">
    <location>
        <begin position="1177"/>
        <end position="1218"/>
    </location>
</feature>
<dbReference type="InterPro" id="IPR014020">
    <property type="entry name" value="Tensin_C2-dom"/>
</dbReference>
<dbReference type="PANTHER" id="PTHR45733">
    <property type="entry name" value="FORMIN-J"/>
    <property type="match status" value="1"/>
</dbReference>
<feature type="compositionally biased region" description="Polar residues" evidence="4">
    <location>
        <begin position="1024"/>
        <end position="1043"/>
    </location>
</feature>
<evidence type="ECO:0000256" key="1">
    <source>
        <dbReference type="ARBA" id="ARBA00006468"/>
    </source>
</evidence>
<feature type="compositionally biased region" description="Pro residues" evidence="4">
    <location>
        <begin position="2478"/>
        <end position="2507"/>
    </location>
</feature>
<dbReference type="Pfam" id="PF02181">
    <property type="entry name" value="FH2"/>
    <property type="match status" value="1"/>
</dbReference>
<keyword evidence="2" id="KW-0904">Protein phosphatase</keyword>
<feature type="domain" description="FH2" evidence="6">
    <location>
        <begin position="2552"/>
        <end position="2934"/>
    </location>
</feature>
<feature type="compositionally biased region" description="Pro residues" evidence="4">
    <location>
        <begin position="2148"/>
        <end position="2168"/>
    </location>
</feature>
<feature type="region of interest" description="Disordered" evidence="4">
    <location>
        <begin position="1516"/>
        <end position="1561"/>
    </location>
</feature>
<feature type="compositionally biased region" description="Basic and acidic residues" evidence="4">
    <location>
        <begin position="1291"/>
        <end position="1340"/>
    </location>
</feature>
<feature type="region of interest" description="Disordered" evidence="4">
    <location>
        <begin position="2408"/>
        <end position="2559"/>
    </location>
</feature>
<proteinExistence type="inferred from homology"/>
<feature type="region of interest" description="Disordered" evidence="4">
    <location>
        <begin position="1402"/>
        <end position="1447"/>
    </location>
</feature>
<feature type="compositionally biased region" description="Basic and acidic residues" evidence="4">
    <location>
        <begin position="1063"/>
        <end position="1104"/>
    </location>
</feature>
<feature type="compositionally biased region" description="Basic and acidic residues" evidence="4">
    <location>
        <begin position="721"/>
        <end position="761"/>
    </location>
</feature>
<dbReference type="SUPFAM" id="SSF101447">
    <property type="entry name" value="Formin homology 2 domain (FH2 domain)"/>
    <property type="match status" value="1"/>
</dbReference>
<feature type="compositionally biased region" description="Pro residues" evidence="4">
    <location>
        <begin position="2036"/>
        <end position="2072"/>
    </location>
</feature>
<feature type="compositionally biased region" description="Basic and acidic residues" evidence="4">
    <location>
        <begin position="1633"/>
        <end position="1676"/>
    </location>
</feature>
<evidence type="ECO:0000259" key="5">
    <source>
        <dbReference type="PROSITE" id="PS51182"/>
    </source>
</evidence>
<feature type="compositionally biased region" description="Low complexity" evidence="4">
    <location>
        <begin position="2086"/>
        <end position="2098"/>
    </location>
</feature>